<dbReference type="EMBL" id="NPBQ01000054">
    <property type="protein sequence ID" value="PAD83591.1"/>
    <property type="molecule type" value="Genomic_DNA"/>
</dbReference>
<reference evidence="10 11" key="1">
    <citation type="submission" date="2017-07" db="EMBL/GenBank/DDBJ databases">
        <title>Isolation and whole genome analysis of endospore-forming bacteria from heroin.</title>
        <authorList>
            <person name="Kalinowski J."/>
            <person name="Ahrens B."/>
            <person name="Al-Dilaimi A."/>
            <person name="Winkler A."/>
            <person name="Wibberg D."/>
            <person name="Schleenbecker U."/>
            <person name="Ruckert C."/>
            <person name="Wolfel R."/>
            <person name="Grass G."/>
        </authorList>
    </citation>
    <scope>NUCLEOTIDE SEQUENCE [LARGE SCALE GENOMIC DNA]</scope>
    <source>
        <strain evidence="10 11">7521-2</strain>
    </source>
</reference>
<keyword evidence="8 9" id="KW-0472">Membrane</keyword>
<gene>
    <name evidence="10" type="ORF">CHH57_08960</name>
</gene>
<evidence type="ECO:0000256" key="9">
    <source>
        <dbReference type="SAM" id="Phobius"/>
    </source>
</evidence>
<keyword evidence="5" id="KW-0598">Phosphotransferase system</keyword>
<dbReference type="InterPro" id="IPR050303">
    <property type="entry name" value="GatZ_KbaZ_carbometab"/>
</dbReference>
<dbReference type="GO" id="GO:0005886">
    <property type="term" value="C:plasma membrane"/>
    <property type="evidence" value="ECO:0007669"/>
    <property type="project" value="UniProtKB-SubCell"/>
</dbReference>
<keyword evidence="2" id="KW-0813">Transport</keyword>
<evidence type="ECO:0000256" key="7">
    <source>
        <dbReference type="ARBA" id="ARBA00022989"/>
    </source>
</evidence>
<feature type="transmembrane region" description="Helical" evidence="9">
    <location>
        <begin position="179"/>
        <end position="199"/>
    </location>
</feature>
<keyword evidence="6 9" id="KW-0812">Transmembrane</keyword>
<evidence type="ECO:0000313" key="11">
    <source>
        <dbReference type="Proteomes" id="UP000216961"/>
    </source>
</evidence>
<dbReference type="Proteomes" id="UP000216961">
    <property type="component" value="Unassembled WGS sequence"/>
</dbReference>
<dbReference type="PANTHER" id="PTHR32502">
    <property type="entry name" value="N-ACETYLGALACTOSAMINE PERMEASE II COMPONENT-RELATED"/>
    <property type="match status" value="1"/>
</dbReference>
<dbReference type="PROSITE" id="PS51106">
    <property type="entry name" value="PTS_EIIC_TYPE_4"/>
    <property type="match status" value="1"/>
</dbReference>
<feature type="transmembrane region" description="Helical" evidence="9">
    <location>
        <begin position="138"/>
        <end position="159"/>
    </location>
</feature>
<accession>A0AA91TTR2</accession>
<dbReference type="GO" id="GO:0009401">
    <property type="term" value="P:phosphoenolpyruvate-dependent sugar phosphotransferase system"/>
    <property type="evidence" value="ECO:0007669"/>
    <property type="project" value="UniProtKB-KW"/>
</dbReference>
<proteinExistence type="predicted"/>
<feature type="transmembrane region" description="Helical" evidence="9">
    <location>
        <begin position="94"/>
        <end position="117"/>
    </location>
</feature>
<sequence>MMVSILLALVTMLVVFEWTLGTNLLSRPIVTGVLTGLVMGDIKTGIIMGATLELAFIGAFTIGAARPPDTVSGGILGTAFAISTGQGAEVALALAFPIAALFLIIDNLLTIFILPMFARKADRYAEEGNLKGIARMHILGGIIIKSIPRGILVGIAFYLGSPVMEALLNRVPDFVQTGITIATGILPALGFGLLLQMILKKEVVVFYLLGFALVAFLKIPVLGIAILAGIIAYILVGIDNKITISHYGEGNSDAENF</sequence>
<feature type="transmembrane region" description="Helical" evidence="9">
    <location>
        <begin position="206"/>
        <end position="236"/>
    </location>
</feature>
<dbReference type="PANTHER" id="PTHR32502:SF8">
    <property type="entry name" value="N-ACETYLGALACTOSAMINE PERMEASE IIC COMPONENT 1"/>
    <property type="match status" value="1"/>
</dbReference>
<protein>
    <submittedName>
        <fullName evidence="10">PTS sugar transporter</fullName>
    </submittedName>
</protein>
<evidence type="ECO:0000256" key="6">
    <source>
        <dbReference type="ARBA" id="ARBA00022692"/>
    </source>
</evidence>
<keyword evidence="3" id="KW-1003">Cell membrane</keyword>
<evidence type="ECO:0000256" key="4">
    <source>
        <dbReference type="ARBA" id="ARBA00022597"/>
    </source>
</evidence>
<organism evidence="10 11">
    <name type="scientific">Niallia circulans</name>
    <name type="common">Bacillus circulans</name>
    <dbReference type="NCBI Taxonomy" id="1397"/>
    <lineage>
        <taxon>Bacteria</taxon>
        <taxon>Bacillati</taxon>
        <taxon>Bacillota</taxon>
        <taxon>Bacilli</taxon>
        <taxon>Bacillales</taxon>
        <taxon>Bacillaceae</taxon>
        <taxon>Niallia</taxon>
    </lineage>
</organism>
<comment type="caution">
    <text evidence="10">The sequence shown here is derived from an EMBL/GenBank/DDBJ whole genome shotgun (WGS) entry which is preliminary data.</text>
</comment>
<keyword evidence="7 9" id="KW-1133">Transmembrane helix</keyword>
<name>A0AA91TTR2_NIACI</name>
<evidence type="ECO:0000256" key="1">
    <source>
        <dbReference type="ARBA" id="ARBA00004651"/>
    </source>
</evidence>
<dbReference type="AlphaFoldDB" id="A0AA91TTR2"/>
<evidence type="ECO:0000256" key="8">
    <source>
        <dbReference type="ARBA" id="ARBA00023136"/>
    </source>
</evidence>
<dbReference type="InterPro" id="IPR004700">
    <property type="entry name" value="PTS_IIC_man"/>
</dbReference>
<evidence type="ECO:0000256" key="5">
    <source>
        <dbReference type="ARBA" id="ARBA00022683"/>
    </source>
</evidence>
<keyword evidence="4 10" id="KW-0762">Sugar transport</keyword>
<evidence type="ECO:0000256" key="2">
    <source>
        <dbReference type="ARBA" id="ARBA00022448"/>
    </source>
</evidence>
<comment type="subcellular location">
    <subcellularLocation>
        <location evidence="1">Cell membrane</location>
        <topology evidence="1">Multi-pass membrane protein</topology>
    </subcellularLocation>
</comment>
<feature type="transmembrane region" description="Helical" evidence="9">
    <location>
        <begin position="45"/>
        <end position="64"/>
    </location>
</feature>
<dbReference type="Pfam" id="PF03609">
    <property type="entry name" value="EII-Sor"/>
    <property type="match status" value="1"/>
</dbReference>
<evidence type="ECO:0000256" key="3">
    <source>
        <dbReference type="ARBA" id="ARBA00022475"/>
    </source>
</evidence>
<evidence type="ECO:0000313" key="10">
    <source>
        <dbReference type="EMBL" id="PAD83591.1"/>
    </source>
</evidence>